<dbReference type="Gene3D" id="3.40.50.410">
    <property type="entry name" value="von Willebrand factor, type A domain"/>
    <property type="match status" value="7"/>
</dbReference>
<protein>
    <submittedName>
        <fullName evidence="8">(spotted green pufferfish) hypothetical protein</fullName>
    </submittedName>
</protein>
<dbReference type="PROSITE" id="PS50234">
    <property type="entry name" value="VWFA"/>
    <property type="match status" value="7"/>
</dbReference>
<feature type="domain" description="VWFA" evidence="7">
    <location>
        <begin position="654"/>
        <end position="823"/>
    </location>
</feature>
<dbReference type="PRINTS" id="PR00453">
    <property type="entry name" value="VWFADOMAIN"/>
</dbReference>
<evidence type="ECO:0000259" key="7">
    <source>
        <dbReference type="PROSITE" id="PS50234"/>
    </source>
</evidence>
<sequence length="1636" mass="179384">MHHGHRSRHRLPGRRLLQHRSEQLSGSPAVSAQPGLGPQRQPRQHPDRLGSVSSDEPHQEFLLKYHIEKMNLLAAFESFPYRNGGTETGKAINFLRKQYFTKKAGSRADQRVPQIAVVITDGDSTDDVVVPARELRKHGVIVFAIGVGNANQGELKSIANRPSERFKFTIDSFQALKRLTERLLETMCVSMEDQHQALKEKFADVFILLDGGITQAEFRQIRTFLGSLVNQLNFSPSTYRLGLAQYGQDIKVDFLFKDHQTNKDLLTAVKNAQQRKLQPNEPRNLGKALQYAYKNFFTPEAGSRNDQSFRQYLVVLTGKDADDPVYEEAHCKAANIADIVFIIDESGSIGSSDFQLVRTFLHSLVSGLEVSPNRVRVGIVVYHGEPKAEVFLNTFTDKSELLDFIRILPYHGGGTNTGAALNFTQHQVFVREKGSRIELGVQQVAVVITDGCVETEEADIFFLIDQSGSIHPPDFYDMKKFILEFLQTFRVGPNHVRIGVVKYADSPTLEFDLHTYTDVKSLEKAITNIHQVGGGTETGKALDFMRPQFDRAVTTRGHKVKEYLVVITDGNSTDKVKDPADKLRAQGVVVYAIGVKDAVEKELLEISGEPQRTFYVNNFDALKPIKDDIITDICSTDGSDLSLLSTVCKDVPGDLIFLIDSSGSIYPEDYQKMKDFMKSLVQKSNIGKDQVHVGVLQYSTEQKLVFPLIQYYTKDQLSKAIDDMQQIGGGTHTGEAIAVVSKYFDAQNGGRPDLKQRLVVVTDGESQDDVKLPAEALRAKGVIVYSIGVVAANTSQLLEISGDADRMYAERDFDALKDLEKQMALEICDPDRGNPFIPAPAPLSYCKKTAQADIIFLVDVSTSILKEKAFPSVTVFMESVVNQSSVGPELTRFGVITFSTGVQSIFTLKQYSSKRDVLQAVGAVTAPGGNTNTGDALDYSLQYFGKEHGGRAALKVPQILMVITDGAAQEPSKLPGPSEALRKQGVSVFSIGVKNASREQLDIMAGNDPSRVFFVDTFDALETLYKNISKVLCNHTKPVCEKQKADLVFLLDQSGSIQSDDYTTMKKFTIDLINKFQISRDLVHVGLAQFSSTFKDEFYLNKFFDEQAISAHIKDMQQEEGGTLIGLALNSIRKYFEASHGSRKAEGISQNLVLITDGDSQDDVEEAARLLRGLGVEVFAIGIGNVHDLELLQIAGTPENVFTVKNFDKLEGIHQKVVDTICQSKPIPDPSSCSIDIAMGFDISRRSGAPGETLVSGHAALRNFLLEIADYVSSISGLCCTDSKPVQTNIGYRVVRQDGSTLYDFNFEPHSSEVVKKVMTSSVATPTSFNTALLKSFQEKFRQSQGLVLVIFSDGLDEDVIKLEEESERLRLSGVSALLLVALEGTSLGQLQMVEFGRGFGYKVPLSISMPSVGSTILKQIDMVSDRECCGVMCKCSGHEGVRGLRGSPGSKGVTGQQGYPGFPGEEGVAVSPRLRCFSNISTSAPCWTQRVCVSRASEGVPDQVDLRESRVVLDPEDWWYDQLLLGMLAGNRGLRGNRGENGEDGLNGVDGEQGDAGNDGSRGERGHAGNPVTCDHQGIPGIRGEAGLKGERGLRGDPGEPGTRNTVQGPKGDPGSPGLPVRTQTSTPVPAELQF</sequence>
<keyword evidence="4" id="KW-0677">Repeat</keyword>
<comment type="caution">
    <text evidence="8">The sequence shown here is derived from an EMBL/GenBank/DDBJ whole genome shotgun (WGS) entry which is preliminary data.</text>
</comment>
<feature type="compositionally biased region" description="Basic and acidic residues" evidence="6">
    <location>
        <begin position="1587"/>
        <end position="1599"/>
    </location>
</feature>
<dbReference type="OrthoDB" id="6132182at2759"/>
<evidence type="ECO:0000256" key="1">
    <source>
        <dbReference type="ARBA" id="ARBA00004613"/>
    </source>
</evidence>
<feature type="domain" description="VWFA" evidence="7">
    <location>
        <begin position="853"/>
        <end position="1028"/>
    </location>
</feature>
<organism evidence="8">
    <name type="scientific">Tetraodon nigroviridis</name>
    <name type="common">Spotted green pufferfish</name>
    <name type="synonym">Chelonodon nigroviridis</name>
    <dbReference type="NCBI Taxonomy" id="99883"/>
    <lineage>
        <taxon>Eukaryota</taxon>
        <taxon>Metazoa</taxon>
        <taxon>Chordata</taxon>
        <taxon>Craniata</taxon>
        <taxon>Vertebrata</taxon>
        <taxon>Euteleostomi</taxon>
        <taxon>Actinopterygii</taxon>
        <taxon>Neopterygii</taxon>
        <taxon>Teleostei</taxon>
        <taxon>Neoteleostei</taxon>
        <taxon>Acanthomorphata</taxon>
        <taxon>Eupercaria</taxon>
        <taxon>Tetraodontiformes</taxon>
        <taxon>Tetradontoidea</taxon>
        <taxon>Tetraodontidae</taxon>
        <taxon>Tetraodon</taxon>
    </lineage>
</organism>
<feature type="domain" description="VWFA" evidence="7">
    <location>
        <begin position="1046"/>
        <end position="1217"/>
    </location>
</feature>
<evidence type="ECO:0000313" key="8">
    <source>
        <dbReference type="EMBL" id="CAF89812.1"/>
    </source>
</evidence>
<evidence type="ECO:0000256" key="4">
    <source>
        <dbReference type="ARBA" id="ARBA00022737"/>
    </source>
</evidence>
<evidence type="ECO:0000256" key="2">
    <source>
        <dbReference type="ARBA" id="ARBA00022525"/>
    </source>
</evidence>
<feature type="domain" description="VWFA" evidence="7">
    <location>
        <begin position="204"/>
        <end position="340"/>
    </location>
</feature>
<feature type="domain" description="VWFA" evidence="7">
    <location>
        <begin position="459"/>
        <end position="629"/>
    </location>
</feature>
<dbReference type="CDD" id="cd01472">
    <property type="entry name" value="vWA_collagen"/>
    <property type="match status" value="1"/>
</dbReference>
<comment type="subcellular location">
    <subcellularLocation>
        <location evidence="1">Secreted</location>
    </subcellularLocation>
</comment>
<gene>
    <name evidence="8" type="ORF">GSTENG00003823001</name>
</gene>
<dbReference type="PANTHER" id="PTHR24020">
    <property type="entry name" value="COLLAGEN ALPHA"/>
    <property type="match status" value="1"/>
</dbReference>
<evidence type="ECO:0000256" key="6">
    <source>
        <dbReference type="SAM" id="MobiDB-lite"/>
    </source>
</evidence>
<proteinExistence type="predicted"/>
<dbReference type="KEGG" id="tng:GSTEN00003823G001"/>
<dbReference type="SMART" id="SM00327">
    <property type="entry name" value="VWA"/>
    <property type="match status" value="8"/>
</dbReference>
<keyword evidence="5" id="KW-0325">Glycoprotein</keyword>
<name>Q4TBC0_TETNG</name>
<dbReference type="EMBL" id="CAAE01007164">
    <property type="protein sequence ID" value="CAF89812.1"/>
    <property type="molecule type" value="Genomic_DNA"/>
</dbReference>
<feature type="domain" description="VWFA" evidence="7">
    <location>
        <begin position="54"/>
        <end position="183"/>
    </location>
</feature>
<evidence type="ECO:0000256" key="3">
    <source>
        <dbReference type="ARBA" id="ARBA00022729"/>
    </source>
</evidence>
<dbReference type="GO" id="GO:0005576">
    <property type="term" value="C:extracellular region"/>
    <property type="evidence" value="ECO:0007669"/>
    <property type="project" value="UniProtKB-SubCell"/>
</dbReference>
<dbReference type="InterPro" id="IPR002035">
    <property type="entry name" value="VWF_A"/>
</dbReference>
<dbReference type="CDD" id="cd01450">
    <property type="entry name" value="vWFA_subfamily_ECM"/>
    <property type="match status" value="1"/>
</dbReference>
<reference evidence="8" key="1">
    <citation type="journal article" date="2004" name="Nature">
        <title>Genome duplication in the teleost fish Tetraodon nigroviridis reveals the early vertebrate proto-karyotype.</title>
        <authorList>
            <person name="Jaillon O."/>
            <person name="Aury J.-M."/>
            <person name="Brunet F."/>
            <person name="Petit J.-L."/>
            <person name="Stange-Thomann N."/>
            <person name="Mauceli E."/>
            <person name="Bouneau L."/>
            <person name="Fischer C."/>
            <person name="Ozouf-Costaz C."/>
            <person name="Bernot A."/>
            <person name="Nicaud S."/>
            <person name="Jaffe D."/>
            <person name="Fisher S."/>
            <person name="Lutfalla G."/>
            <person name="Dossat C."/>
            <person name="Segurens B."/>
            <person name="Dasilva C."/>
            <person name="Salanoubat M."/>
            <person name="Levy M."/>
            <person name="Boudet N."/>
            <person name="Castellano S."/>
            <person name="Anthouard V."/>
            <person name="Jubin C."/>
            <person name="Castelli V."/>
            <person name="Katinka M."/>
            <person name="Vacherie B."/>
            <person name="Biemont C."/>
            <person name="Skalli Z."/>
            <person name="Cattolico L."/>
            <person name="Poulain J."/>
            <person name="De Berardinis V."/>
            <person name="Cruaud C."/>
            <person name="Duprat S."/>
            <person name="Brottier P."/>
            <person name="Coutanceau J.-P."/>
            <person name="Gouzy J."/>
            <person name="Parra G."/>
            <person name="Lardier G."/>
            <person name="Chapple C."/>
            <person name="McKernan K.J."/>
            <person name="McEwan P."/>
            <person name="Bosak S."/>
            <person name="Kellis M."/>
            <person name="Volff J.-N."/>
            <person name="Guigo R."/>
            <person name="Zody M.C."/>
            <person name="Mesirov J."/>
            <person name="Lindblad-Toh K."/>
            <person name="Birren B."/>
            <person name="Nusbaum C."/>
            <person name="Kahn D."/>
            <person name="Robinson-Rechavi M."/>
            <person name="Laudet V."/>
            <person name="Schachter V."/>
            <person name="Quetier F."/>
            <person name="Saurin W."/>
            <person name="Scarpelli C."/>
            <person name="Wincker P."/>
            <person name="Lander E.S."/>
            <person name="Weissenbach J."/>
            <person name="Roest Crollius H."/>
        </authorList>
    </citation>
    <scope>NUCLEOTIDE SEQUENCE [LARGE SCALE GENOMIC DNA]</scope>
</reference>
<feature type="domain" description="VWFA" evidence="7">
    <location>
        <begin position="338"/>
        <end position="451"/>
    </location>
</feature>
<feature type="region of interest" description="Disordered" evidence="6">
    <location>
        <begin position="20"/>
        <end position="55"/>
    </location>
</feature>
<dbReference type="SUPFAM" id="SSF53300">
    <property type="entry name" value="vWA-like"/>
    <property type="match status" value="8"/>
</dbReference>
<feature type="region of interest" description="Disordered" evidence="6">
    <location>
        <begin position="1533"/>
        <end position="1636"/>
    </location>
</feature>
<reference evidence="8" key="2">
    <citation type="submission" date="2004-02" db="EMBL/GenBank/DDBJ databases">
        <authorList>
            <consortium name="Genoscope"/>
            <consortium name="Whitehead Institute Centre for Genome Research"/>
        </authorList>
    </citation>
    <scope>NUCLEOTIDE SEQUENCE</scope>
</reference>
<keyword evidence="2" id="KW-0964">Secreted</keyword>
<dbReference type="PANTHER" id="PTHR24020:SF20">
    <property type="entry name" value="PH DOMAIN-CONTAINING PROTEIN"/>
    <property type="match status" value="1"/>
</dbReference>
<dbReference type="FunFam" id="3.40.50.410:FF:000004">
    <property type="entry name" value="collagen alpha-6(VI) chain"/>
    <property type="match status" value="4"/>
</dbReference>
<dbReference type="Pfam" id="PF00092">
    <property type="entry name" value="VWA"/>
    <property type="match status" value="7"/>
</dbReference>
<dbReference type="InterPro" id="IPR050525">
    <property type="entry name" value="ECM_Assembly_Org"/>
</dbReference>
<accession>Q4TBC0</accession>
<evidence type="ECO:0000256" key="5">
    <source>
        <dbReference type="ARBA" id="ARBA00023180"/>
    </source>
</evidence>
<dbReference type="InterPro" id="IPR036465">
    <property type="entry name" value="vWFA_dom_sf"/>
</dbReference>
<keyword evidence="3" id="KW-0732">Signal</keyword>